<dbReference type="Proteomes" id="UP000675880">
    <property type="component" value="Unassembled WGS sequence"/>
</dbReference>
<keyword evidence="1" id="KW-0805">Transcription regulation</keyword>
<evidence type="ECO:0000313" key="5">
    <source>
        <dbReference type="EMBL" id="CAE6742103.1"/>
    </source>
</evidence>
<evidence type="ECO:0000313" key="6">
    <source>
        <dbReference type="Proteomes" id="UP000675880"/>
    </source>
</evidence>
<evidence type="ECO:0000259" key="4">
    <source>
        <dbReference type="PROSITE" id="PS01124"/>
    </source>
</evidence>
<organism evidence="5 6">
    <name type="scientific">Nitrospira defluvii</name>
    <dbReference type="NCBI Taxonomy" id="330214"/>
    <lineage>
        <taxon>Bacteria</taxon>
        <taxon>Pseudomonadati</taxon>
        <taxon>Nitrospirota</taxon>
        <taxon>Nitrospiria</taxon>
        <taxon>Nitrospirales</taxon>
        <taxon>Nitrospiraceae</taxon>
        <taxon>Nitrospira</taxon>
    </lineage>
</organism>
<comment type="caution">
    <text evidence="5">The sequence shown here is derived from an EMBL/GenBank/DDBJ whole genome shotgun (WGS) entry which is preliminary data.</text>
</comment>
<keyword evidence="3" id="KW-0804">Transcription</keyword>
<keyword evidence="2" id="KW-0238">DNA-binding</keyword>
<sequence length="124" mass="14233">MFQQSQAQLTDDTMTVADRLHAFLSGRLRERITLKELSRFLGYSEKYASDVFQRYMGRPFSHHLKQLRLDKATSMLLEDGHTIAGIAESVGFSDSFAFSHFFKRAIGCSPTEFRRQHLRQADAA</sequence>
<dbReference type="EMBL" id="CAJNBJ010000007">
    <property type="protein sequence ID" value="CAE6742103.1"/>
    <property type="molecule type" value="Genomic_DNA"/>
</dbReference>
<name>A0ABM8RAF9_9BACT</name>
<dbReference type="SMART" id="SM00342">
    <property type="entry name" value="HTH_ARAC"/>
    <property type="match status" value="1"/>
</dbReference>
<feature type="domain" description="HTH araC/xylS-type" evidence="4">
    <location>
        <begin position="18"/>
        <end position="116"/>
    </location>
</feature>
<keyword evidence="6" id="KW-1185">Reference proteome</keyword>
<proteinExistence type="predicted"/>
<evidence type="ECO:0000256" key="2">
    <source>
        <dbReference type="ARBA" id="ARBA00023125"/>
    </source>
</evidence>
<evidence type="ECO:0000256" key="1">
    <source>
        <dbReference type="ARBA" id="ARBA00023015"/>
    </source>
</evidence>
<dbReference type="InterPro" id="IPR018060">
    <property type="entry name" value="HTH_AraC"/>
</dbReference>
<dbReference type="Pfam" id="PF12833">
    <property type="entry name" value="HTH_18"/>
    <property type="match status" value="1"/>
</dbReference>
<evidence type="ECO:0000256" key="3">
    <source>
        <dbReference type="ARBA" id="ARBA00023163"/>
    </source>
</evidence>
<accession>A0ABM8RAF9</accession>
<dbReference type="InterPro" id="IPR009057">
    <property type="entry name" value="Homeodomain-like_sf"/>
</dbReference>
<dbReference type="PANTHER" id="PTHR43280">
    <property type="entry name" value="ARAC-FAMILY TRANSCRIPTIONAL REGULATOR"/>
    <property type="match status" value="1"/>
</dbReference>
<dbReference type="PRINTS" id="PR00032">
    <property type="entry name" value="HTHARAC"/>
</dbReference>
<dbReference type="InterPro" id="IPR020449">
    <property type="entry name" value="Tscrpt_reg_AraC-type_HTH"/>
</dbReference>
<dbReference type="InterPro" id="IPR018062">
    <property type="entry name" value="HTH_AraC-typ_CS"/>
</dbReference>
<dbReference type="Gene3D" id="1.10.10.60">
    <property type="entry name" value="Homeodomain-like"/>
    <property type="match status" value="2"/>
</dbReference>
<protein>
    <submittedName>
        <fullName evidence="5">HTH araC/xylS-type domain-containing protein</fullName>
    </submittedName>
</protein>
<dbReference type="PROSITE" id="PS01124">
    <property type="entry name" value="HTH_ARAC_FAMILY_2"/>
    <property type="match status" value="1"/>
</dbReference>
<gene>
    <name evidence="5" type="ORF">NSPZN2_150030</name>
</gene>
<reference evidence="5 6" key="1">
    <citation type="submission" date="2021-02" db="EMBL/GenBank/DDBJ databases">
        <authorList>
            <person name="Han P."/>
        </authorList>
    </citation>
    <scope>NUCLEOTIDE SEQUENCE [LARGE SCALE GENOMIC DNA]</scope>
    <source>
        <strain evidence="5">Candidatus Nitrospira sp. ZN2</strain>
    </source>
</reference>
<dbReference type="RefSeq" id="WP_213042058.1">
    <property type="nucleotide sequence ID" value="NZ_CAJNBJ010000007.1"/>
</dbReference>
<dbReference type="PROSITE" id="PS00041">
    <property type="entry name" value="HTH_ARAC_FAMILY_1"/>
    <property type="match status" value="1"/>
</dbReference>
<dbReference type="SUPFAM" id="SSF46689">
    <property type="entry name" value="Homeodomain-like"/>
    <property type="match status" value="1"/>
</dbReference>
<dbReference type="PANTHER" id="PTHR43280:SF2">
    <property type="entry name" value="HTH-TYPE TRANSCRIPTIONAL REGULATOR EXSA"/>
    <property type="match status" value="1"/>
</dbReference>